<dbReference type="KEGG" id="cmg:NC81_00885"/>
<dbReference type="STRING" id="83560.NC80_00870"/>
<evidence type="ECO:0008006" key="4">
    <source>
        <dbReference type="Google" id="ProtNLM"/>
    </source>
</evidence>
<protein>
    <recommendedName>
        <fullName evidence="4">Asp23/Gls24 family envelope stress response protein</fullName>
    </recommendedName>
</protein>
<dbReference type="OMA" id="HLVKVRV"/>
<organism evidence="2 3">
    <name type="scientific">Chlamydia muridarum</name>
    <dbReference type="NCBI Taxonomy" id="83560"/>
    <lineage>
        <taxon>Bacteria</taxon>
        <taxon>Pseudomonadati</taxon>
        <taxon>Chlamydiota</taxon>
        <taxon>Chlamydiia</taxon>
        <taxon>Chlamydiales</taxon>
        <taxon>Chlamydiaceae</taxon>
        <taxon>Chlamydia/Chlamydophila group</taxon>
        <taxon>Chlamydia</taxon>
    </lineage>
</organism>
<dbReference type="KEGG" id="cmx:DNC_00885"/>
<gene>
    <name evidence="2" type="ORF">BD36_00940</name>
</gene>
<sequence length="164" mass="18248">MDKQKLKLDVKEMEFPETVFSRDIETRVIQVIILHCLAKIDGVSLLGGNLIDTLFGRDIERMKGIYVEQDSKNLLVKVRVEVNVDYGVSIPEKTDEIQGCIVSEISEYTGLHVAAVHVVVKGLTHPKAKDEEVPAIEVIAEPCLEALPSTEAHLEEVSLVKTEE</sequence>
<evidence type="ECO:0000256" key="1">
    <source>
        <dbReference type="ARBA" id="ARBA00005721"/>
    </source>
</evidence>
<dbReference type="GeneID" id="1246297"/>
<dbReference type="PANTHER" id="PTHR34297">
    <property type="entry name" value="HYPOTHETICAL CYTOSOLIC PROTEIN-RELATED"/>
    <property type="match status" value="1"/>
</dbReference>
<reference evidence="2 3" key="1">
    <citation type="submission" date="2014-02" db="EMBL/GenBank/DDBJ databases">
        <authorList>
            <person name="Chen C."/>
            <person name="Conrad T.A."/>
            <person name="Zhou Z."/>
            <person name="Lai Z."/>
            <person name="Zhong G."/>
        </authorList>
    </citation>
    <scope>NUCLEOTIDE SEQUENCE [LARGE SCALE GENOMIC DNA]</scope>
    <source>
        <strain evidence="2 3">Nigg3-28</strain>
    </source>
</reference>
<dbReference type="Proteomes" id="UP000260363">
    <property type="component" value="Chromosome"/>
</dbReference>
<dbReference type="EMBL" id="CP007217">
    <property type="protein sequence ID" value="AJR10265.1"/>
    <property type="molecule type" value="Genomic_DNA"/>
</dbReference>
<accession>A0A069ZZS9</accession>
<dbReference type="Pfam" id="PF03780">
    <property type="entry name" value="Asp23"/>
    <property type="match status" value="1"/>
</dbReference>
<evidence type="ECO:0000313" key="2">
    <source>
        <dbReference type="EMBL" id="AJR10265.1"/>
    </source>
</evidence>
<dbReference type="KEGG" id="cmm:NC80_00870"/>
<dbReference type="AlphaFoldDB" id="A0A069ZZS9"/>
<dbReference type="PANTHER" id="PTHR34297:SF1">
    <property type="entry name" value="ASP23_GLS24 FAMILY ENVELOPE STRESS RESPONSE PROTEIN"/>
    <property type="match status" value="1"/>
</dbReference>
<proteinExistence type="inferred from homology"/>
<dbReference type="RefSeq" id="WP_010229703.1">
    <property type="nucleotide sequence ID" value="NZ_CP007217.1"/>
</dbReference>
<evidence type="ECO:0000313" key="3">
    <source>
        <dbReference type="Proteomes" id="UP000260363"/>
    </source>
</evidence>
<dbReference type="PATRIC" id="fig|83560.10.peg.172"/>
<name>A0A069ZZS9_CHLMR</name>
<comment type="similarity">
    <text evidence="1">Belongs to the asp23 family.</text>
</comment>
<dbReference type="InterPro" id="IPR005531">
    <property type="entry name" value="Asp23"/>
</dbReference>